<keyword evidence="2" id="KW-1185">Reference proteome</keyword>
<organism evidence="1 2">
    <name type="scientific">Penicillium steckii</name>
    <dbReference type="NCBI Taxonomy" id="303698"/>
    <lineage>
        <taxon>Eukaryota</taxon>
        <taxon>Fungi</taxon>
        <taxon>Dikarya</taxon>
        <taxon>Ascomycota</taxon>
        <taxon>Pezizomycotina</taxon>
        <taxon>Eurotiomycetes</taxon>
        <taxon>Eurotiomycetidae</taxon>
        <taxon>Eurotiales</taxon>
        <taxon>Aspergillaceae</taxon>
        <taxon>Penicillium</taxon>
    </lineage>
</organism>
<name>A0A1V6T9B3_9EURO</name>
<reference evidence="2" key="1">
    <citation type="journal article" date="2017" name="Nat. Microbiol.">
        <title>Global analysis of biosynthetic gene clusters reveals vast potential of secondary metabolite production in Penicillium species.</title>
        <authorList>
            <person name="Nielsen J.C."/>
            <person name="Grijseels S."/>
            <person name="Prigent S."/>
            <person name="Ji B."/>
            <person name="Dainat J."/>
            <person name="Nielsen K.F."/>
            <person name="Frisvad J.C."/>
            <person name="Workman M."/>
            <person name="Nielsen J."/>
        </authorList>
    </citation>
    <scope>NUCLEOTIDE SEQUENCE [LARGE SCALE GENOMIC DNA]</scope>
    <source>
        <strain evidence="2">IBT 24891</strain>
    </source>
</reference>
<protein>
    <submittedName>
        <fullName evidence="1">Uncharacterized protein</fullName>
    </submittedName>
</protein>
<gene>
    <name evidence="1" type="ORF">PENSTE_c009G00824</name>
</gene>
<evidence type="ECO:0000313" key="1">
    <source>
        <dbReference type="EMBL" id="OQE22968.1"/>
    </source>
</evidence>
<comment type="caution">
    <text evidence="1">The sequence shown here is derived from an EMBL/GenBank/DDBJ whole genome shotgun (WGS) entry which is preliminary data.</text>
</comment>
<dbReference type="Proteomes" id="UP000191285">
    <property type="component" value="Unassembled WGS sequence"/>
</dbReference>
<accession>A0A1V6T9B3</accession>
<dbReference type="AlphaFoldDB" id="A0A1V6T9B3"/>
<evidence type="ECO:0000313" key="2">
    <source>
        <dbReference type="Proteomes" id="UP000191285"/>
    </source>
</evidence>
<proteinExistence type="predicted"/>
<sequence length="99" mass="11106">MFLGEQGLRNMTLWCQPLVTSAMGMTEGAGWTGHPRTDRDDLESAKCISEPSLHPPSRQKMEVQAYNTGEVGQSWMLPMSKNYAIDRFLALAWNDTAEN</sequence>
<dbReference type="EMBL" id="MLKD01000009">
    <property type="protein sequence ID" value="OQE22968.1"/>
    <property type="molecule type" value="Genomic_DNA"/>
</dbReference>